<dbReference type="PANTHER" id="PTHR43689">
    <property type="entry name" value="HYDROLASE"/>
    <property type="match status" value="1"/>
</dbReference>
<dbReference type="SUPFAM" id="SSF53474">
    <property type="entry name" value="alpha/beta-Hydrolases"/>
    <property type="match status" value="1"/>
</dbReference>
<evidence type="ECO:0008006" key="3">
    <source>
        <dbReference type="Google" id="ProtNLM"/>
    </source>
</evidence>
<evidence type="ECO:0000313" key="1">
    <source>
        <dbReference type="EMBL" id="CAI0463121.1"/>
    </source>
</evidence>
<keyword evidence="2" id="KW-1185">Reference proteome</keyword>
<gene>
    <name evidence="1" type="ORF">LITE_LOCUS35639</name>
</gene>
<comment type="caution">
    <text evidence="1">The sequence shown here is derived from an EMBL/GenBank/DDBJ whole genome shotgun (WGS) entry which is preliminary data.</text>
</comment>
<reference evidence="1" key="1">
    <citation type="submission" date="2022-08" db="EMBL/GenBank/DDBJ databases">
        <authorList>
            <person name="Gutierrez-Valencia J."/>
        </authorList>
    </citation>
    <scope>NUCLEOTIDE SEQUENCE</scope>
</reference>
<protein>
    <recommendedName>
        <fullName evidence="3">AB hydrolase-1 domain-containing protein</fullName>
    </recommendedName>
</protein>
<dbReference type="Gene3D" id="3.40.50.1820">
    <property type="entry name" value="alpha/beta hydrolase"/>
    <property type="match status" value="2"/>
</dbReference>
<accession>A0AAV0NY79</accession>
<dbReference type="AlphaFoldDB" id="A0AAV0NY79"/>
<sequence length="295" mass="32484">MLLFATNAVATPGTAIVSSWRTNTTHFHPRFSVSSAVEGLGFPAFLPKEVENIKDPSARKLASRIQRLQVTVGSSGDCIMSSCVKPLSSTQSTPTTSPLVLLHGFDSSCLEWRYTLPRLEEAGLEAWAVDVLGWGFSDLEKLPPCNVQTKREHLYQVEKLVLIDASVYVEGTGSMATLPKAVAYAGIGRLHCMYDWWADATVNFMSSGGYDVACLIPKINQKTLIIWGEDDKIISSKLGVRLHCELPNAIIRQIPNCGHIPHVEKPDSVARLIKEFVQDQEDCSRKEAQLVSSLQ</sequence>
<dbReference type="Proteomes" id="UP001154282">
    <property type="component" value="Unassembled WGS sequence"/>
</dbReference>
<proteinExistence type="predicted"/>
<dbReference type="InterPro" id="IPR029058">
    <property type="entry name" value="AB_hydrolase_fold"/>
</dbReference>
<name>A0AAV0NY79_9ROSI</name>
<dbReference type="PANTHER" id="PTHR43689:SF8">
    <property type="entry name" value="ALPHA_BETA-HYDROLASES SUPERFAMILY PROTEIN"/>
    <property type="match status" value="1"/>
</dbReference>
<dbReference type="EMBL" id="CAMGYJ010000008">
    <property type="protein sequence ID" value="CAI0463121.1"/>
    <property type="molecule type" value="Genomic_DNA"/>
</dbReference>
<evidence type="ECO:0000313" key="2">
    <source>
        <dbReference type="Proteomes" id="UP001154282"/>
    </source>
</evidence>
<organism evidence="1 2">
    <name type="scientific">Linum tenue</name>
    <dbReference type="NCBI Taxonomy" id="586396"/>
    <lineage>
        <taxon>Eukaryota</taxon>
        <taxon>Viridiplantae</taxon>
        <taxon>Streptophyta</taxon>
        <taxon>Embryophyta</taxon>
        <taxon>Tracheophyta</taxon>
        <taxon>Spermatophyta</taxon>
        <taxon>Magnoliopsida</taxon>
        <taxon>eudicotyledons</taxon>
        <taxon>Gunneridae</taxon>
        <taxon>Pentapetalae</taxon>
        <taxon>rosids</taxon>
        <taxon>fabids</taxon>
        <taxon>Malpighiales</taxon>
        <taxon>Linaceae</taxon>
        <taxon>Linum</taxon>
    </lineage>
</organism>